<feature type="transmembrane region" description="Helical" evidence="1">
    <location>
        <begin position="50"/>
        <end position="72"/>
    </location>
</feature>
<comment type="caution">
    <text evidence="2">The sequence shown here is derived from an EMBL/GenBank/DDBJ whole genome shotgun (WGS) entry which is preliminary data.</text>
</comment>
<proteinExistence type="predicted"/>
<evidence type="ECO:0000313" key="2">
    <source>
        <dbReference type="EMBL" id="EKX90937.1"/>
    </source>
</evidence>
<dbReference type="Proteomes" id="UP000010445">
    <property type="component" value="Unassembled WGS sequence"/>
</dbReference>
<organism evidence="2 3">
    <name type="scientific">Corynebacterium durum F0235</name>
    <dbReference type="NCBI Taxonomy" id="1035195"/>
    <lineage>
        <taxon>Bacteria</taxon>
        <taxon>Bacillati</taxon>
        <taxon>Actinomycetota</taxon>
        <taxon>Actinomycetes</taxon>
        <taxon>Mycobacteriales</taxon>
        <taxon>Corynebacteriaceae</taxon>
        <taxon>Corynebacterium</taxon>
    </lineage>
</organism>
<keyword evidence="1" id="KW-0812">Transmembrane</keyword>
<sequence length="87" mass="9720">MRCAAVSTGAHSCLEDAGSVSAFLLWGGHALKLSWCEHRILQKYTSAKNYVNLIFLCYQTVVFLHVIPVVFYKTPGGNDKVLQYRIA</sequence>
<gene>
    <name evidence="2" type="ORF">HMPREF9997_01002</name>
</gene>
<dbReference type="AlphaFoldDB" id="L1MI79"/>
<evidence type="ECO:0000256" key="1">
    <source>
        <dbReference type="SAM" id="Phobius"/>
    </source>
</evidence>
<keyword evidence="3" id="KW-1185">Reference proteome</keyword>
<keyword evidence="1" id="KW-0472">Membrane</keyword>
<evidence type="ECO:0000313" key="3">
    <source>
        <dbReference type="Proteomes" id="UP000010445"/>
    </source>
</evidence>
<keyword evidence="1" id="KW-1133">Transmembrane helix</keyword>
<reference evidence="2 3" key="1">
    <citation type="submission" date="2012-05" db="EMBL/GenBank/DDBJ databases">
        <authorList>
            <person name="Weinstock G."/>
            <person name="Sodergren E."/>
            <person name="Lobos E.A."/>
            <person name="Fulton L."/>
            <person name="Fulton R."/>
            <person name="Courtney L."/>
            <person name="Fronick C."/>
            <person name="O'Laughlin M."/>
            <person name="Godfrey J."/>
            <person name="Wilson R.M."/>
            <person name="Miner T."/>
            <person name="Farmer C."/>
            <person name="Delehaunty K."/>
            <person name="Cordes M."/>
            <person name="Minx P."/>
            <person name="Tomlinson C."/>
            <person name="Chen J."/>
            <person name="Wollam A."/>
            <person name="Pepin K.H."/>
            <person name="Bhonagiri V."/>
            <person name="Zhang X."/>
            <person name="Suruliraj S."/>
            <person name="Warren W."/>
            <person name="Mitreva M."/>
            <person name="Mardis E.R."/>
            <person name="Wilson R.K."/>
        </authorList>
    </citation>
    <scope>NUCLEOTIDE SEQUENCE [LARGE SCALE GENOMIC DNA]</scope>
    <source>
        <strain evidence="2 3">F0235</strain>
    </source>
</reference>
<dbReference type="EMBL" id="AMEM01000016">
    <property type="protein sequence ID" value="EKX90937.1"/>
    <property type="molecule type" value="Genomic_DNA"/>
</dbReference>
<name>L1MI79_9CORY</name>
<dbReference type="STRING" id="1035195.HMPREF9997_01002"/>
<accession>L1MI79</accession>
<dbReference type="HOGENOM" id="CLU_2478042_0_0_11"/>
<protein>
    <submittedName>
        <fullName evidence="2">Uncharacterized protein</fullName>
    </submittedName>
</protein>